<dbReference type="Proteomes" id="UP000269221">
    <property type="component" value="Unassembled WGS sequence"/>
</dbReference>
<accession>A0A3M0KYL5</accession>
<feature type="region of interest" description="Disordered" evidence="1">
    <location>
        <begin position="69"/>
        <end position="97"/>
    </location>
</feature>
<evidence type="ECO:0000313" key="2">
    <source>
        <dbReference type="EMBL" id="RMC15840.1"/>
    </source>
</evidence>
<dbReference type="AlphaFoldDB" id="A0A3M0KYL5"/>
<gene>
    <name evidence="2" type="ORF">DUI87_08044</name>
</gene>
<keyword evidence="3" id="KW-1185">Reference proteome</keyword>
<sequence length="97" mass="10421">MLGLILFNSIIDYLNNGAKGSIGLDRVTENQLGRRGPECPGGHKVKHEEFSLGVKGINSTLSRDMKIVASRSREDVPNPSGHGPEQPALDDPTLSRG</sequence>
<comment type="caution">
    <text evidence="2">The sequence shown here is derived from an EMBL/GenBank/DDBJ whole genome shotgun (WGS) entry which is preliminary data.</text>
</comment>
<protein>
    <submittedName>
        <fullName evidence="2">Uncharacterized protein</fullName>
    </submittedName>
</protein>
<proteinExistence type="predicted"/>
<evidence type="ECO:0000256" key="1">
    <source>
        <dbReference type="SAM" id="MobiDB-lite"/>
    </source>
</evidence>
<reference evidence="2 3" key="1">
    <citation type="submission" date="2018-07" db="EMBL/GenBank/DDBJ databases">
        <title>A high quality draft genome assembly of the barn swallow (H. rustica rustica).</title>
        <authorList>
            <person name="Formenti G."/>
            <person name="Chiara M."/>
            <person name="Poveda L."/>
            <person name="Francoijs K.-J."/>
            <person name="Bonisoli-Alquati A."/>
            <person name="Canova L."/>
            <person name="Gianfranceschi L."/>
            <person name="Horner D.S."/>
            <person name="Saino N."/>
        </authorList>
    </citation>
    <scope>NUCLEOTIDE SEQUENCE [LARGE SCALE GENOMIC DNA]</scope>
    <source>
        <strain evidence="2">Chelidonia</strain>
        <tissue evidence="2">Blood</tissue>
    </source>
</reference>
<name>A0A3M0KYL5_HIRRU</name>
<evidence type="ECO:0000313" key="3">
    <source>
        <dbReference type="Proteomes" id="UP000269221"/>
    </source>
</evidence>
<organism evidence="2 3">
    <name type="scientific">Hirundo rustica rustica</name>
    <dbReference type="NCBI Taxonomy" id="333673"/>
    <lineage>
        <taxon>Eukaryota</taxon>
        <taxon>Metazoa</taxon>
        <taxon>Chordata</taxon>
        <taxon>Craniata</taxon>
        <taxon>Vertebrata</taxon>
        <taxon>Euteleostomi</taxon>
        <taxon>Archelosauria</taxon>
        <taxon>Archosauria</taxon>
        <taxon>Dinosauria</taxon>
        <taxon>Saurischia</taxon>
        <taxon>Theropoda</taxon>
        <taxon>Coelurosauria</taxon>
        <taxon>Aves</taxon>
        <taxon>Neognathae</taxon>
        <taxon>Neoaves</taxon>
        <taxon>Telluraves</taxon>
        <taxon>Australaves</taxon>
        <taxon>Passeriformes</taxon>
        <taxon>Sylvioidea</taxon>
        <taxon>Hirundinidae</taxon>
        <taxon>Hirundo</taxon>
    </lineage>
</organism>
<dbReference type="EMBL" id="QRBI01000104">
    <property type="protein sequence ID" value="RMC15840.1"/>
    <property type="molecule type" value="Genomic_DNA"/>
</dbReference>